<dbReference type="OrthoDB" id="2139606at2759"/>
<protein>
    <submittedName>
        <fullName evidence="1">Uncharacterized protein</fullName>
    </submittedName>
</protein>
<dbReference type="SUPFAM" id="SSF53448">
    <property type="entry name" value="Nucleotide-diphospho-sugar transferases"/>
    <property type="match status" value="1"/>
</dbReference>
<accession>A0A8J1XIT4</accession>
<evidence type="ECO:0000313" key="1">
    <source>
        <dbReference type="EMBL" id="CAH1776572.1"/>
    </source>
</evidence>
<reference evidence="1" key="1">
    <citation type="submission" date="2022-03" db="EMBL/GenBank/DDBJ databases">
        <authorList>
            <person name="Martin C."/>
        </authorList>
    </citation>
    <scope>NUCLEOTIDE SEQUENCE</scope>
</reference>
<name>A0A8J1XIT4_OWEFU</name>
<dbReference type="PANTHER" id="PTHR15046:SF3">
    <property type="entry name" value="BETA-1,4 N-ACETYLGALACTOSAMINYLTRANSFERASE 2-LIKE"/>
    <property type="match status" value="1"/>
</dbReference>
<comment type="caution">
    <text evidence="1">The sequence shown here is derived from an EMBL/GenBank/DDBJ whole genome shotgun (WGS) entry which is preliminary data.</text>
</comment>
<gene>
    <name evidence="1" type="ORF">OFUS_LOCUS3736</name>
</gene>
<dbReference type="Proteomes" id="UP000749559">
    <property type="component" value="Unassembled WGS sequence"/>
</dbReference>
<organism evidence="1 2">
    <name type="scientific">Owenia fusiformis</name>
    <name type="common">Polychaete worm</name>
    <dbReference type="NCBI Taxonomy" id="6347"/>
    <lineage>
        <taxon>Eukaryota</taxon>
        <taxon>Metazoa</taxon>
        <taxon>Spiralia</taxon>
        <taxon>Lophotrochozoa</taxon>
        <taxon>Annelida</taxon>
        <taxon>Polychaeta</taxon>
        <taxon>Sedentaria</taxon>
        <taxon>Canalipalpata</taxon>
        <taxon>Sabellida</taxon>
        <taxon>Oweniida</taxon>
        <taxon>Oweniidae</taxon>
        <taxon>Owenia</taxon>
    </lineage>
</organism>
<keyword evidence="2" id="KW-1185">Reference proteome</keyword>
<dbReference type="InterPro" id="IPR001173">
    <property type="entry name" value="Glyco_trans_2-like"/>
</dbReference>
<dbReference type="InterPro" id="IPR029044">
    <property type="entry name" value="Nucleotide-diphossugar_trans"/>
</dbReference>
<dbReference type="EMBL" id="CAIIXF020000002">
    <property type="protein sequence ID" value="CAH1776572.1"/>
    <property type="molecule type" value="Genomic_DNA"/>
</dbReference>
<dbReference type="PANTHER" id="PTHR15046">
    <property type="entry name" value="GLYCO_TRANS_2-LIKE DOMAIN-CONTAINING PROTEIN"/>
    <property type="match status" value="1"/>
</dbReference>
<sequence>MKLYLIVRILIILFFSFVIYLYYYNKDDLAKKKNLKQPEQEDDPDSMDFQNHKKQYISTEDTFIWTNSMTCDKESGYHTCVNCPNGKYVSGYDVIQSHPGVNCSHRTCHKINPGRQPVKYRQPKYIRPLSPIEDMVTFAVKTSKRLDLVKRLLLSVWEFYPNMKCIVIDDFNEDFARNADLQHFFRNATNAIYHQAHDNAGISYGRNLALKFVKTKYVFLTDDDMVFSSKTNITKLVDLLEHTDLTIAGATCKPNHPFEGVLMVRPTYPNAQNTSTTTSSNETVDLLQYPFVYFERLQCFGRCYVTDIVLNAFLAPLEQLLKMGGWDASIKTQEHIDFFLTVRKFGLKVADCFDVNVLHRPPAKNPLRNKRKKNSSIYFNLIRQKWNFTKWFNCKPRRFSNQKMKFPDDWNCSDTLKFDKL</sequence>
<dbReference type="AlphaFoldDB" id="A0A8J1XIT4"/>
<evidence type="ECO:0000313" key="2">
    <source>
        <dbReference type="Proteomes" id="UP000749559"/>
    </source>
</evidence>
<dbReference type="Gene3D" id="3.90.550.10">
    <property type="entry name" value="Spore Coat Polysaccharide Biosynthesis Protein SpsA, Chain A"/>
    <property type="match status" value="1"/>
</dbReference>
<proteinExistence type="predicted"/>
<dbReference type="Pfam" id="PF00535">
    <property type="entry name" value="Glycos_transf_2"/>
    <property type="match status" value="1"/>
</dbReference>
<dbReference type="CDD" id="cd00761">
    <property type="entry name" value="Glyco_tranf_GTA_type"/>
    <property type="match status" value="1"/>
</dbReference>